<accession>A0ABS2Q195</accession>
<proteinExistence type="predicted"/>
<protein>
    <submittedName>
        <fullName evidence="2">Uncharacterized protein</fullName>
    </submittedName>
</protein>
<feature type="compositionally biased region" description="Basic and acidic residues" evidence="1">
    <location>
        <begin position="92"/>
        <end position="101"/>
    </location>
</feature>
<evidence type="ECO:0000313" key="2">
    <source>
        <dbReference type="EMBL" id="MBM7646068.1"/>
    </source>
</evidence>
<dbReference type="EMBL" id="JAFBER010000015">
    <property type="protein sequence ID" value="MBM7646068.1"/>
    <property type="molecule type" value="Genomic_DNA"/>
</dbReference>
<sequence length="101" mass="11642">MYKLDTHIHSYLPNNKGSSSNRYSISMPPSHTIYLTAKSQSCMDNNPNLLEFKIRRRTFLMESKIVIHSLTANRIRSINPKNHSPKTISIHSSKDKSLKML</sequence>
<keyword evidence="3" id="KW-1185">Reference proteome</keyword>
<feature type="region of interest" description="Disordered" evidence="1">
    <location>
        <begin position="77"/>
        <end position="101"/>
    </location>
</feature>
<dbReference type="Proteomes" id="UP000808914">
    <property type="component" value="Unassembled WGS sequence"/>
</dbReference>
<evidence type="ECO:0000256" key="1">
    <source>
        <dbReference type="SAM" id="MobiDB-lite"/>
    </source>
</evidence>
<feature type="compositionally biased region" description="Polar residues" evidence="1">
    <location>
        <begin position="77"/>
        <end position="91"/>
    </location>
</feature>
<comment type="caution">
    <text evidence="2">The sequence shown here is derived from an EMBL/GenBank/DDBJ whole genome shotgun (WGS) entry which is preliminary data.</text>
</comment>
<gene>
    <name evidence="2" type="ORF">JOD45_002293</name>
</gene>
<evidence type="ECO:0000313" key="3">
    <source>
        <dbReference type="Proteomes" id="UP000808914"/>
    </source>
</evidence>
<organism evidence="2 3">
    <name type="scientific">Scopulibacillus daqui</name>
    <dbReference type="NCBI Taxonomy" id="1469162"/>
    <lineage>
        <taxon>Bacteria</taxon>
        <taxon>Bacillati</taxon>
        <taxon>Bacillota</taxon>
        <taxon>Bacilli</taxon>
        <taxon>Bacillales</taxon>
        <taxon>Sporolactobacillaceae</taxon>
        <taxon>Scopulibacillus</taxon>
    </lineage>
</organism>
<reference evidence="2 3" key="1">
    <citation type="submission" date="2021-01" db="EMBL/GenBank/DDBJ databases">
        <title>Genomic Encyclopedia of Type Strains, Phase IV (KMG-IV): sequencing the most valuable type-strain genomes for metagenomic binning, comparative biology and taxonomic classification.</title>
        <authorList>
            <person name="Goeker M."/>
        </authorList>
    </citation>
    <scope>NUCLEOTIDE SEQUENCE [LARGE SCALE GENOMIC DNA]</scope>
    <source>
        <strain evidence="2 3">DSM 28236</strain>
    </source>
</reference>
<name>A0ABS2Q195_9BACL</name>